<dbReference type="EMBL" id="ML978178">
    <property type="protein sequence ID" value="KAF2031721.1"/>
    <property type="molecule type" value="Genomic_DNA"/>
</dbReference>
<dbReference type="InterPro" id="IPR003819">
    <property type="entry name" value="TauD/TfdA-like"/>
</dbReference>
<evidence type="ECO:0000313" key="4">
    <source>
        <dbReference type="Proteomes" id="UP000799777"/>
    </source>
</evidence>
<dbReference type="AlphaFoldDB" id="A0A9P4HB50"/>
<dbReference type="SUPFAM" id="SSF51197">
    <property type="entry name" value="Clavaminate synthase-like"/>
    <property type="match status" value="1"/>
</dbReference>
<dbReference type="Gene3D" id="3.60.130.10">
    <property type="entry name" value="Clavaminate synthase-like"/>
    <property type="match status" value="1"/>
</dbReference>
<accession>A0A9P4HB50</accession>
<organism evidence="3 4">
    <name type="scientific">Setomelanomma holmii</name>
    <dbReference type="NCBI Taxonomy" id="210430"/>
    <lineage>
        <taxon>Eukaryota</taxon>
        <taxon>Fungi</taxon>
        <taxon>Dikarya</taxon>
        <taxon>Ascomycota</taxon>
        <taxon>Pezizomycotina</taxon>
        <taxon>Dothideomycetes</taxon>
        <taxon>Pleosporomycetidae</taxon>
        <taxon>Pleosporales</taxon>
        <taxon>Pleosporineae</taxon>
        <taxon>Phaeosphaeriaceae</taxon>
        <taxon>Setomelanomma</taxon>
    </lineage>
</organism>
<dbReference type="Pfam" id="PF02668">
    <property type="entry name" value="TauD"/>
    <property type="match status" value="1"/>
</dbReference>
<proteinExistence type="predicted"/>
<dbReference type="FunFam" id="3.60.130.10:FF:000011">
    <property type="entry name" value="Taurine catabolism dioxygenase TauD"/>
    <property type="match status" value="1"/>
</dbReference>
<keyword evidence="1" id="KW-0560">Oxidoreductase</keyword>
<dbReference type="GO" id="GO:0016491">
    <property type="term" value="F:oxidoreductase activity"/>
    <property type="evidence" value="ECO:0007669"/>
    <property type="project" value="UniProtKB-KW"/>
</dbReference>
<feature type="domain" description="TauD/TfdA-like" evidence="2">
    <location>
        <begin position="91"/>
        <end position="356"/>
    </location>
</feature>
<evidence type="ECO:0000256" key="1">
    <source>
        <dbReference type="ARBA" id="ARBA00023002"/>
    </source>
</evidence>
<dbReference type="InterPro" id="IPR050411">
    <property type="entry name" value="AlphaKG_dependent_hydroxylases"/>
</dbReference>
<dbReference type="PANTHER" id="PTHR10696:SF54">
    <property type="entry name" value="FAMILY OXIDOREDUCTASE, PUTATIVE (AFU_ORTHOLOGUE AFUA_4G13850)-RELATED"/>
    <property type="match status" value="1"/>
</dbReference>
<sequence length="418" mass="46920">MAISDLASRAPDINYKPDYEKYQARVERRLASEQLNSTLPIGFPQKLESDLVWDSTDIGARYDWTYPLTTTDLEEIESALQHFKSLGKPPGYVNQETFPLPLLHAKLREISNEIHNGFGFKVVRGLPVHKHTREDILIIYAGLASHIAPVRGRQDNKYDGKLADVVLNHIKDLTATHNASKIGAPAYTADKQVFHTDSGDIIALLCLEEAAQGGQSKVSSSWRVYNELAETRPDLIRTLAEPWPTEIFGDPNHKFVDRALLHYTPSTPSSPERIIIQYARRTFTGFLGLPRDPSIPALSEAQAEALDALHFIAEKHGLGLDFKKGDVQFVNNLSIFHARDGFANSPEKQRHLVRLWLRDPELAWRIPETLRGRWDKVYEGMGEGRAESQVWPLDAYIRSASLGAEKEKKGGGKGCVIQ</sequence>
<dbReference type="InterPro" id="IPR042098">
    <property type="entry name" value="TauD-like_sf"/>
</dbReference>
<evidence type="ECO:0000259" key="2">
    <source>
        <dbReference type="Pfam" id="PF02668"/>
    </source>
</evidence>
<protein>
    <submittedName>
        <fullName evidence="3">Clavaminate synthase-like protein</fullName>
    </submittedName>
</protein>
<dbReference type="Proteomes" id="UP000799777">
    <property type="component" value="Unassembled WGS sequence"/>
</dbReference>
<keyword evidence="4" id="KW-1185">Reference proteome</keyword>
<gene>
    <name evidence="3" type="ORF">EK21DRAFT_62562</name>
</gene>
<comment type="caution">
    <text evidence="3">The sequence shown here is derived from an EMBL/GenBank/DDBJ whole genome shotgun (WGS) entry which is preliminary data.</text>
</comment>
<dbReference type="OrthoDB" id="272271at2759"/>
<evidence type="ECO:0000313" key="3">
    <source>
        <dbReference type="EMBL" id="KAF2031721.1"/>
    </source>
</evidence>
<name>A0A9P4HB50_9PLEO</name>
<reference evidence="3" key="1">
    <citation type="journal article" date="2020" name="Stud. Mycol.">
        <title>101 Dothideomycetes genomes: a test case for predicting lifestyles and emergence of pathogens.</title>
        <authorList>
            <person name="Haridas S."/>
            <person name="Albert R."/>
            <person name="Binder M."/>
            <person name="Bloem J."/>
            <person name="Labutti K."/>
            <person name="Salamov A."/>
            <person name="Andreopoulos B."/>
            <person name="Baker S."/>
            <person name="Barry K."/>
            <person name="Bills G."/>
            <person name="Bluhm B."/>
            <person name="Cannon C."/>
            <person name="Castanera R."/>
            <person name="Culley D."/>
            <person name="Daum C."/>
            <person name="Ezra D."/>
            <person name="Gonzalez J."/>
            <person name="Henrissat B."/>
            <person name="Kuo A."/>
            <person name="Liang C."/>
            <person name="Lipzen A."/>
            <person name="Lutzoni F."/>
            <person name="Magnuson J."/>
            <person name="Mondo S."/>
            <person name="Nolan M."/>
            <person name="Ohm R."/>
            <person name="Pangilinan J."/>
            <person name="Park H.-J."/>
            <person name="Ramirez L."/>
            <person name="Alfaro M."/>
            <person name="Sun H."/>
            <person name="Tritt A."/>
            <person name="Yoshinaga Y."/>
            <person name="Zwiers L.-H."/>
            <person name="Turgeon B."/>
            <person name="Goodwin S."/>
            <person name="Spatafora J."/>
            <person name="Crous P."/>
            <person name="Grigoriev I."/>
        </authorList>
    </citation>
    <scope>NUCLEOTIDE SEQUENCE</scope>
    <source>
        <strain evidence="3">CBS 110217</strain>
    </source>
</reference>
<dbReference type="PANTHER" id="PTHR10696">
    <property type="entry name" value="GAMMA-BUTYROBETAINE HYDROXYLASE-RELATED"/>
    <property type="match status" value="1"/>
</dbReference>